<proteinExistence type="predicted"/>
<protein>
    <submittedName>
        <fullName evidence="1">Uncharacterized protein</fullName>
    </submittedName>
</protein>
<dbReference type="Proteomes" id="UP000593561">
    <property type="component" value="Unassembled WGS sequence"/>
</dbReference>
<name>A0A7J8RPL0_GOSDV</name>
<dbReference type="AlphaFoldDB" id="A0A7J8RPL0"/>
<evidence type="ECO:0000313" key="1">
    <source>
        <dbReference type="EMBL" id="MBA0615480.1"/>
    </source>
</evidence>
<reference evidence="1 2" key="1">
    <citation type="journal article" date="2019" name="Genome Biol. Evol.">
        <title>Insights into the evolution of the New World diploid cottons (Gossypium, subgenus Houzingenia) based on genome sequencing.</title>
        <authorList>
            <person name="Grover C.E."/>
            <person name="Arick M.A. 2nd"/>
            <person name="Thrash A."/>
            <person name="Conover J.L."/>
            <person name="Sanders W.S."/>
            <person name="Peterson D.G."/>
            <person name="Frelichowski J.E."/>
            <person name="Scheffler J.A."/>
            <person name="Scheffler B.E."/>
            <person name="Wendel J.F."/>
        </authorList>
    </citation>
    <scope>NUCLEOTIDE SEQUENCE [LARGE SCALE GENOMIC DNA]</scope>
    <source>
        <strain evidence="1">27</strain>
        <tissue evidence="1">Leaf</tissue>
    </source>
</reference>
<organism evidence="1 2">
    <name type="scientific">Gossypium davidsonii</name>
    <name type="common">Davidson's cotton</name>
    <name type="synonym">Gossypium klotzschianum subsp. davidsonii</name>
    <dbReference type="NCBI Taxonomy" id="34287"/>
    <lineage>
        <taxon>Eukaryota</taxon>
        <taxon>Viridiplantae</taxon>
        <taxon>Streptophyta</taxon>
        <taxon>Embryophyta</taxon>
        <taxon>Tracheophyta</taxon>
        <taxon>Spermatophyta</taxon>
        <taxon>Magnoliopsida</taxon>
        <taxon>eudicotyledons</taxon>
        <taxon>Gunneridae</taxon>
        <taxon>Pentapetalae</taxon>
        <taxon>rosids</taxon>
        <taxon>malvids</taxon>
        <taxon>Malvales</taxon>
        <taxon>Malvaceae</taxon>
        <taxon>Malvoideae</taxon>
        <taxon>Gossypium</taxon>
    </lineage>
</organism>
<comment type="caution">
    <text evidence="1">The sequence shown here is derived from an EMBL/GenBank/DDBJ whole genome shotgun (WGS) entry which is preliminary data.</text>
</comment>
<sequence length="34" mass="4038">MQLQLELSVDGSEIGWRWASHDTHSRSRLMIRLK</sequence>
<keyword evidence="2" id="KW-1185">Reference proteome</keyword>
<accession>A0A7J8RPL0</accession>
<dbReference type="EMBL" id="JABFAC010000006">
    <property type="protein sequence ID" value="MBA0615480.1"/>
    <property type="molecule type" value="Genomic_DNA"/>
</dbReference>
<evidence type="ECO:0000313" key="2">
    <source>
        <dbReference type="Proteomes" id="UP000593561"/>
    </source>
</evidence>
<gene>
    <name evidence="1" type="ORF">Godav_015609</name>
</gene>